<feature type="non-terminal residue" evidence="2">
    <location>
        <position position="302"/>
    </location>
</feature>
<dbReference type="Proteomes" id="UP000789901">
    <property type="component" value="Unassembled WGS sequence"/>
</dbReference>
<dbReference type="EMBL" id="CAJVQB010008699">
    <property type="protein sequence ID" value="CAG8722113.1"/>
    <property type="molecule type" value="Genomic_DNA"/>
</dbReference>
<sequence length="302" mass="34413">MLHTTIVANVAQLIAMDDFGKDGIFMGVLVNIFTQILELNSICNDSQYSSIFSLNKKDLKSEHETMGKKNTNIVEIDITAKEIHITINSDVFNVIQFSEFTSYTSVIRSSYNLNSGNDTGFIEVIKVILNRKNIFSGTSYVEDERLSTLLENKKNAIDHKLDSQEVYMHAIKPDFQQDHLISCNAWWVTEYLDNTVKVSFITDSDHAEELKKHMEYLASSVELEEILLTHPAVADVAVIGQNLTEYQIVYVDIVAPYKELKEKSQKKMQERLGRRGFGTVYRAKFYALGEAITEIDLETDEN</sequence>
<feature type="domain" description="AMP-binding enzyme C-terminal" evidence="1">
    <location>
        <begin position="222"/>
        <end position="272"/>
    </location>
</feature>
<protein>
    <submittedName>
        <fullName evidence="2">14161_t:CDS:1</fullName>
    </submittedName>
</protein>
<reference evidence="2 3" key="1">
    <citation type="submission" date="2021-06" db="EMBL/GenBank/DDBJ databases">
        <authorList>
            <person name="Kallberg Y."/>
            <person name="Tangrot J."/>
            <person name="Rosling A."/>
        </authorList>
    </citation>
    <scope>NUCLEOTIDE SEQUENCE [LARGE SCALE GENOMIC DNA]</scope>
    <source>
        <strain evidence="2 3">120-4 pot B 10/14</strain>
    </source>
</reference>
<proteinExistence type="predicted"/>
<dbReference type="InterPro" id="IPR025110">
    <property type="entry name" value="AMP-bd_C"/>
</dbReference>
<gene>
    <name evidence="2" type="ORF">GMARGA_LOCUS13612</name>
</gene>
<name>A0ABN7V2I8_GIGMA</name>
<dbReference type="Pfam" id="PF13193">
    <property type="entry name" value="AMP-binding_C"/>
    <property type="match status" value="1"/>
</dbReference>
<organism evidence="2 3">
    <name type="scientific">Gigaspora margarita</name>
    <dbReference type="NCBI Taxonomy" id="4874"/>
    <lineage>
        <taxon>Eukaryota</taxon>
        <taxon>Fungi</taxon>
        <taxon>Fungi incertae sedis</taxon>
        <taxon>Mucoromycota</taxon>
        <taxon>Glomeromycotina</taxon>
        <taxon>Glomeromycetes</taxon>
        <taxon>Diversisporales</taxon>
        <taxon>Gigasporaceae</taxon>
        <taxon>Gigaspora</taxon>
    </lineage>
</organism>
<evidence type="ECO:0000313" key="2">
    <source>
        <dbReference type="EMBL" id="CAG8722113.1"/>
    </source>
</evidence>
<keyword evidence="3" id="KW-1185">Reference proteome</keyword>
<evidence type="ECO:0000313" key="3">
    <source>
        <dbReference type="Proteomes" id="UP000789901"/>
    </source>
</evidence>
<accession>A0ABN7V2I8</accession>
<evidence type="ECO:0000259" key="1">
    <source>
        <dbReference type="Pfam" id="PF13193"/>
    </source>
</evidence>
<comment type="caution">
    <text evidence="2">The sequence shown here is derived from an EMBL/GenBank/DDBJ whole genome shotgun (WGS) entry which is preliminary data.</text>
</comment>